<dbReference type="CDD" id="cd18186">
    <property type="entry name" value="BTB_POZ_ZBTB_KLHL-like"/>
    <property type="match status" value="1"/>
</dbReference>
<dbReference type="eggNOG" id="ENOG502SQDU">
    <property type="taxonomic scope" value="Eukaryota"/>
</dbReference>
<protein>
    <submittedName>
        <fullName evidence="3">BTB/POZ domain protein</fullName>
    </submittedName>
</protein>
<organism evidence="3 4">
    <name type="scientific">Arthroderma benhamiae (strain ATCC MYA-4681 / CBS 112371)</name>
    <name type="common">Trichophyton mentagrophytes</name>
    <dbReference type="NCBI Taxonomy" id="663331"/>
    <lineage>
        <taxon>Eukaryota</taxon>
        <taxon>Fungi</taxon>
        <taxon>Dikarya</taxon>
        <taxon>Ascomycota</taxon>
        <taxon>Pezizomycotina</taxon>
        <taxon>Eurotiomycetes</taxon>
        <taxon>Eurotiomycetidae</taxon>
        <taxon>Onygenales</taxon>
        <taxon>Arthrodermataceae</taxon>
        <taxon>Trichophyton</taxon>
    </lineage>
</organism>
<feature type="domain" description="BTB" evidence="2">
    <location>
        <begin position="57"/>
        <end position="124"/>
    </location>
</feature>
<proteinExistence type="predicted"/>
<accession>D4AQL3</accession>
<dbReference type="SUPFAM" id="SSF54695">
    <property type="entry name" value="POZ domain"/>
    <property type="match status" value="1"/>
</dbReference>
<dbReference type="PANTHER" id="PTHR47843:SF5">
    <property type="entry name" value="BTB_POZ DOMAIN PROTEIN"/>
    <property type="match status" value="1"/>
</dbReference>
<dbReference type="GeneID" id="9521123"/>
<name>D4AQL3_ARTBC</name>
<dbReference type="PROSITE" id="PS50097">
    <property type="entry name" value="BTB"/>
    <property type="match status" value="1"/>
</dbReference>
<evidence type="ECO:0000313" key="3">
    <source>
        <dbReference type="EMBL" id="EFE34757.1"/>
    </source>
</evidence>
<dbReference type="KEGG" id="abe:ARB_06522"/>
<dbReference type="EMBL" id="ABSU01000005">
    <property type="protein sequence ID" value="EFE34757.1"/>
    <property type="molecule type" value="Genomic_DNA"/>
</dbReference>
<dbReference type="SMART" id="SM00225">
    <property type="entry name" value="BTB"/>
    <property type="match status" value="1"/>
</dbReference>
<dbReference type="STRING" id="663331.D4AQL3"/>
<sequence>MRVEERHILRPKTMSGIGSSAGSRIKAGSSSLMPSSSKPEFPFKQILEDLFRDGSYSDMEIVCNGFTFKAHRAVVCTQSDFFSAAFKSDFKEAKSRTVELPDDDFETIERVLSFLYLQEYDENGHLMALDSKAIVPSSSTDGSNAKKDEKRTKTTDAGLNNVRVYVAADKFRIPLLQSLAAEKFTRWANSNWDSTEFLRDIEEIMTITPPHDHTLRDILADVISKNLQLFAANKDFLALIENFGGLGSAILFKLVDSGLVKAPEPQKIFSSPSTSFGKTNSTTTGNFVVVHAGRGIDVRTIHSSSERLIVIGSGSGIFLPKSFLYFLAKMYDIVTPLLVSRHLPAEEPQLYK</sequence>
<evidence type="ECO:0000256" key="1">
    <source>
        <dbReference type="SAM" id="MobiDB-lite"/>
    </source>
</evidence>
<feature type="region of interest" description="Disordered" evidence="1">
    <location>
        <begin position="14"/>
        <end position="36"/>
    </location>
</feature>
<dbReference type="InterPro" id="IPR000210">
    <property type="entry name" value="BTB/POZ_dom"/>
</dbReference>
<evidence type="ECO:0000259" key="2">
    <source>
        <dbReference type="PROSITE" id="PS50097"/>
    </source>
</evidence>
<comment type="caution">
    <text evidence="3">The sequence shown here is derived from an EMBL/GenBank/DDBJ whole genome shotgun (WGS) entry which is preliminary data.</text>
</comment>
<dbReference type="RefSeq" id="XP_003015397.1">
    <property type="nucleotide sequence ID" value="XM_003015351.1"/>
</dbReference>
<dbReference type="OMA" id="DMEIVCN"/>
<dbReference type="PANTHER" id="PTHR47843">
    <property type="entry name" value="BTB DOMAIN-CONTAINING PROTEIN-RELATED"/>
    <property type="match status" value="1"/>
</dbReference>
<reference evidence="4" key="1">
    <citation type="journal article" date="2011" name="Genome Biol.">
        <title>Comparative and functional genomics provide insights into the pathogenicity of dermatophytic fungi.</title>
        <authorList>
            <person name="Burmester A."/>
            <person name="Shelest E."/>
            <person name="Gloeckner G."/>
            <person name="Heddergott C."/>
            <person name="Schindler S."/>
            <person name="Staib P."/>
            <person name="Heidel A."/>
            <person name="Felder M."/>
            <person name="Petzold A."/>
            <person name="Szafranski K."/>
            <person name="Feuermann M."/>
            <person name="Pedruzzi I."/>
            <person name="Priebe S."/>
            <person name="Groth M."/>
            <person name="Winkler R."/>
            <person name="Li W."/>
            <person name="Kniemeyer O."/>
            <person name="Schroeckh V."/>
            <person name="Hertweck C."/>
            <person name="Hube B."/>
            <person name="White T.C."/>
            <person name="Platzer M."/>
            <person name="Guthke R."/>
            <person name="Heitman J."/>
            <person name="Woestemeyer J."/>
            <person name="Zipfel P.F."/>
            <person name="Monod M."/>
            <person name="Brakhage A.A."/>
        </authorList>
    </citation>
    <scope>NUCLEOTIDE SEQUENCE [LARGE SCALE GENOMIC DNA]</scope>
    <source>
        <strain evidence="4">ATCC MYA-4681 / CBS 112371</strain>
    </source>
</reference>
<dbReference type="AlphaFoldDB" id="D4AQL3"/>
<dbReference type="Proteomes" id="UP000008866">
    <property type="component" value="Unassembled WGS sequence"/>
</dbReference>
<keyword evidence="4" id="KW-1185">Reference proteome</keyword>
<dbReference type="Pfam" id="PF00651">
    <property type="entry name" value="BTB"/>
    <property type="match status" value="1"/>
</dbReference>
<dbReference type="HOGENOM" id="CLU_057752_5_0_1"/>
<gene>
    <name evidence="3" type="ORF">ARB_06522</name>
</gene>
<evidence type="ECO:0000313" key="4">
    <source>
        <dbReference type="Proteomes" id="UP000008866"/>
    </source>
</evidence>
<dbReference type="Gene3D" id="3.30.710.10">
    <property type="entry name" value="Potassium Channel Kv1.1, Chain A"/>
    <property type="match status" value="1"/>
</dbReference>
<dbReference type="InterPro" id="IPR011333">
    <property type="entry name" value="SKP1/BTB/POZ_sf"/>
</dbReference>